<reference evidence="1" key="1">
    <citation type="submission" date="2021-02" db="EMBL/GenBank/DDBJ databases">
        <title>Draft genome sequence of Microbispora sp. RL4-1S isolated from rice leaves in Thailand.</title>
        <authorList>
            <person name="Muangham S."/>
            <person name="Duangmal K."/>
        </authorList>
    </citation>
    <scope>NUCLEOTIDE SEQUENCE</scope>
    <source>
        <strain evidence="1">RL4-1S</strain>
    </source>
</reference>
<dbReference type="NCBIfam" id="TIGR01549">
    <property type="entry name" value="HAD-SF-IA-v1"/>
    <property type="match status" value="1"/>
</dbReference>
<accession>A0A940WMR4</accession>
<dbReference type="PANTHER" id="PTHR43434">
    <property type="entry name" value="PHOSPHOGLYCOLATE PHOSPHATASE"/>
    <property type="match status" value="1"/>
</dbReference>
<dbReference type="RefSeq" id="WP_210157489.1">
    <property type="nucleotide sequence ID" value="NZ_JAFCNB010000011.1"/>
</dbReference>
<organism evidence="1 2">
    <name type="scientific">Microbispora oryzae</name>
    <dbReference type="NCBI Taxonomy" id="2806554"/>
    <lineage>
        <taxon>Bacteria</taxon>
        <taxon>Bacillati</taxon>
        <taxon>Actinomycetota</taxon>
        <taxon>Actinomycetes</taxon>
        <taxon>Streptosporangiales</taxon>
        <taxon>Streptosporangiaceae</taxon>
        <taxon>Microbispora</taxon>
    </lineage>
</organism>
<evidence type="ECO:0000313" key="2">
    <source>
        <dbReference type="Proteomes" id="UP000674234"/>
    </source>
</evidence>
<keyword evidence="1" id="KW-0378">Hydrolase</keyword>
<dbReference type="PANTHER" id="PTHR43434:SF19">
    <property type="entry name" value="PHOSPHONOACETALDEHYDE HYDROLASE"/>
    <property type="match status" value="1"/>
</dbReference>
<dbReference type="Proteomes" id="UP000674234">
    <property type="component" value="Unassembled WGS sequence"/>
</dbReference>
<dbReference type="GO" id="GO:0008967">
    <property type="term" value="F:phosphoglycolate phosphatase activity"/>
    <property type="evidence" value="ECO:0007669"/>
    <property type="project" value="TreeGrafter"/>
</dbReference>
<evidence type="ECO:0000313" key="1">
    <source>
        <dbReference type="EMBL" id="MBP2706207.1"/>
    </source>
</evidence>
<dbReference type="SFLD" id="SFLDG01129">
    <property type="entry name" value="C1.5:_HAD__Beta-PGM__Phosphata"/>
    <property type="match status" value="1"/>
</dbReference>
<gene>
    <name evidence="1" type="ORF">JOL79_20565</name>
</gene>
<dbReference type="SUPFAM" id="SSF56784">
    <property type="entry name" value="HAD-like"/>
    <property type="match status" value="1"/>
</dbReference>
<dbReference type="SFLD" id="SFLDS00003">
    <property type="entry name" value="Haloacid_Dehalogenase"/>
    <property type="match status" value="1"/>
</dbReference>
<dbReference type="InterPro" id="IPR023214">
    <property type="entry name" value="HAD_sf"/>
</dbReference>
<dbReference type="AlphaFoldDB" id="A0A940WMR4"/>
<dbReference type="InterPro" id="IPR050155">
    <property type="entry name" value="HAD-like_hydrolase_sf"/>
</dbReference>
<protein>
    <submittedName>
        <fullName evidence="1">HAD-IA family hydrolase</fullName>
    </submittedName>
</protein>
<dbReference type="EMBL" id="JAFCNB010000011">
    <property type="protein sequence ID" value="MBP2706207.1"/>
    <property type="molecule type" value="Genomic_DNA"/>
</dbReference>
<sequence>MTPVRLACLDLAGTTIGDIDMLERAFAEAIATQGIVPGTSAYARAMVHVHRSRGCPKIEVFRGIFPGNEAQAQAANLTFERAYEGAIERTGLAPAPGMVEALERLRNADMRIALITGFSRPTLSRVLSSLSWADKLDLAICPEDAGRGRPYPDMVLTAVLRSGIEDVRQVAVAGDSESDMLCGRRAGASIVAGVLTGVHSRERLVGGGATHIIDSIADLPALLLADRPTDGVPGVVTHGVAMRDVAPSSN</sequence>
<keyword evidence="2" id="KW-1185">Reference proteome</keyword>
<dbReference type="GO" id="GO:0006281">
    <property type="term" value="P:DNA repair"/>
    <property type="evidence" value="ECO:0007669"/>
    <property type="project" value="TreeGrafter"/>
</dbReference>
<comment type="caution">
    <text evidence="1">The sequence shown here is derived from an EMBL/GenBank/DDBJ whole genome shotgun (WGS) entry which is preliminary data.</text>
</comment>
<dbReference type="Gene3D" id="3.40.50.1000">
    <property type="entry name" value="HAD superfamily/HAD-like"/>
    <property type="match status" value="1"/>
</dbReference>
<dbReference type="InterPro" id="IPR036412">
    <property type="entry name" value="HAD-like_sf"/>
</dbReference>
<dbReference type="Pfam" id="PF13419">
    <property type="entry name" value="HAD_2"/>
    <property type="match status" value="1"/>
</dbReference>
<proteinExistence type="predicted"/>
<dbReference type="GO" id="GO:0005829">
    <property type="term" value="C:cytosol"/>
    <property type="evidence" value="ECO:0007669"/>
    <property type="project" value="TreeGrafter"/>
</dbReference>
<name>A0A940WMR4_9ACTN</name>
<dbReference type="InterPro" id="IPR041492">
    <property type="entry name" value="HAD_2"/>
</dbReference>
<dbReference type="InterPro" id="IPR006439">
    <property type="entry name" value="HAD-SF_hydro_IA"/>
</dbReference>